<dbReference type="CDD" id="cd17930">
    <property type="entry name" value="DEXHc_cas3"/>
    <property type="match status" value="1"/>
</dbReference>
<dbReference type="InterPro" id="IPR050547">
    <property type="entry name" value="DEAD_box_RNA_helicases"/>
</dbReference>
<keyword evidence="2" id="KW-0378">Hydrolase</keyword>
<gene>
    <name evidence="8" type="primary">cas3</name>
    <name evidence="8" type="ORF">U7230_09525</name>
</gene>
<dbReference type="SMART" id="SM00487">
    <property type="entry name" value="DEXDc"/>
    <property type="match status" value="1"/>
</dbReference>
<evidence type="ECO:0000313" key="9">
    <source>
        <dbReference type="Proteomes" id="UP001332192"/>
    </source>
</evidence>
<reference evidence="8 9" key="1">
    <citation type="journal article" date="2024" name="Front. Microbiol.">
        <title>Novel thermophilic genera Geochorda gen. nov. and Carboxydochorda gen. nov. from the deep terrestrial subsurface reveal the ecophysiological diversity in the class Limnochordia.</title>
        <authorList>
            <person name="Karnachuk O.V."/>
            <person name="Lukina A.P."/>
            <person name="Avakyan M.R."/>
            <person name="Kadnikov V.V."/>
            <person name="Begmatov S."/>
            <person name="Beletsky A.V."/>
            <person name="Vlasova K.G."/>
            <person name="Novikov A.A."/>
            <person name="Shcherbakova V.A."/>
            <person name="Mardanov A.V."/>
            <person name="Ravin N.V."/>
        </authorList>
    </citation>
    <scope>NUCLEOTIDE SEQUENCE [LARGE SCALE GENOMIC DNA]</scope>
    <source>
        <strain evidence="8 9">L945</strain>
    </source>
</reference>
<evidence type="ECO:0000256" key="5">
    <source>
        <dbReference type="ARBA" id="ARBA00023118"/>
    </source>
</evidence>
<keyword evidence="5" id="KW-0051">Antiviral defense</keyword>
<dbReference type="InterPro" id="IPR001650">
    <property type="entry name" value="Helicase_C-like"/>
</dbReference>
<keyword evidence="9" id="KW-1185">Reference proteome</keyword>
<evidence type="ECO:0000259" key="7">
    <source>
        <dbReference type="SMART" id="SM00490"/>
    </source>
</evidence>
<dbReference type="InterPro" id="IPR054712">
    <property type="entry name" value="Cas3-like_dom"/>
</dbReference>
<evidence type="ECO:0000256" key="3">
    <source>
        <dbReference type="ARBA" id="ARBA00022806"/>
    </source>
</evidence>
<dbReference type="RefSeq" id="WP_324715608.1">
    <property type="nucleotide sequence ID" value="NZ_CP141615.1"/>
</dbReference>
<name>A0ABZ1BUY0_9FIRM</name>
<dbReference type="Proteomes" id="UP001332192">
    <property type="component" value="Chromosome"/>
</dbReference>
<feature type="domain" description="Helicase C-terminal" evidence="7">
    <location>
        <begin position="309"/>
        <end position="404"/>
    </location>
</feature>
<evidence type="ECO:0000256" key="1">
    <source>
        <dbReference type="ARBA" id="ARBA00022741"/>
    </source>
</evidence>
<dbReference type="InterPro" id="IPR006474">
    <property type="entry name" value="Helicase_Cas3_CRISPR-ass_core"/>
</dbReference>
<dbReference type="InterPro" id="IPR041372">
    <property type="entry name" value="Cas3_C"/>
</dbReference>
<dbReference type="Pfam" id="PF22590">
    <property type="entry name" value="Cas3-like_C_2"/>
    <property type="match status" value="1"/>
</dbReference>
<dbReference type="EMBL" id="CP141615">
    <property type="protein sequence ID" value="WRP16336.1"/>
    <property type="molecule type" value="Genomic_DNA"/>
</dbReference>
<organism evidence="8 9">
    <name type="scientific">Carboxydichorda subterranea</name>
    <dbReference type="NCBI Taxonomy" id="3109565"/>
    <lineage>
        <taxon>Bacteria</taxon>
        <taxon>Bacillati</taxon>
        <taxon>Bacillota</taxon>
        <taxon>Limnochordia</taxon>
        <taxon>Limnochordales</taxon>
        <taxon>Geochordaceae</taxon>
        <taxon>Carboxydichorda</taxon>
    </lineage>
</organism>
<evidence type="ECO:0000256" key="2">
    <source>
        <dbReference type="ARBA" id="ARBA00022801"/>
    </source>
</evidence>
<protein>
    <submittedName>
        <fullName evidence="8">CRISPR-associated helicase Cas3</fullName>
    </submittedName>
</protein>
<dbReference type="InterPro" id="IPR014001">
    <property type="entry name" value="Helicase_ATP-bd"/>
</dbReference>
<keyword evidence="1" id="KW-0547">Nucleotide-binding</keyword>
<keyword evidence="4" id="KW-0067">ATP-binding</keyword>
<feature type="domain" description="Helicase ATP-binding" evidence="6">
    <location>
        <begin position="12"/>
        <end position="244"/>
    </location>
</feature>
<evidence type="ECO:0000313" key="8">
    <source>
        <dbReference type="EMBL" id="WRP16336.1"/>
    </source>
</evidence>
<dbReference type="PANTHER" id="PTHR47963">
    <property type="entry name" value="DEAD-BOX ATP-DEPENDENT RNA HELICASE 47, MITOCHONDRIAL"/>
    <property type="match status" value="1"/>
</dbReference>
<dbReference type="SUPFAM" id="SSF52540">
    <property type="entry name" value="P-loop containing nucleoside triphosphate hydrolases"/>
    <property type="match status" value="1"/>
</dbReference>
<keyword evidence="3" id="KW-0347">Helicase</keyword>
<dbReference type="PANTHER" id="PTHR47963:SF9">
    <property type="entry name" value="CRISPR-ASSOCIATED ENDONUCLEASE_HELICASE CAS3"/>
    <property type="match status" value="1"/>
</dbReference>
<dbReference type="SMART" id="SM00490">
    <property type="entry name" value="HELICc"/>
    <property type="match status" value="1"/>
</dbReference>
<proteinExistence type="predicted"/>
<evidence type="ECO:0000259" key="6">
    <source>
        <dbReference type="SMART" id="SM00487"/>
    </source>
</evidence>
<sequence length="661" mass="73514">MLDERVRFDRIFAFPPNPLQRAIAQAVTGLGQPTLLLIETPMGTGKTEAALYAHTELQQVLGHRGLYVALPTMATGNGMFARLKDFLQRMGPRATPFDLQLQHGTAFLNPQYRAIQPYEVGDVQRDPEAAVVARTWFSARKRAMLSEYGVGTVDQALLGVLRVRHHFVRLWGLANRTVVLDEVHAYDAYTSGLVETLLRWLKTLGSSAIVMSATLPRSRRNAILKAYAVEPPHEDVPYPRITIAQGTEARSLQVLGLPSRALAVGSAPRDLRELAPRLLDEVRDGGCLACIVNTVDRAQRLYQALGPGEAIEDQGIRLGKQVAGIPVYLLHARYPAAERQKREEFLIRCFGKEGYATGTRPHRAVLVATQVVEQSLDLDFDAMVTDLAPMDLVLQRAGRLHRFDLAALSKYLGGAMGWSRPAAHASPRLWVAGLAEAPPDLESEHWDKVYAPYVLLMSWWALRRAQIVRIPEDLEALVEQVYDAPIPGNLPPDMAAWFEEARSLCERQQSDQRAWAHHSAISNPSELLADVPTDILALSDLDDDEETPVSQTPLTRYGEPSVMVIPLHRVGNRLALDAAGVSPAQTDEVPENEQALRLFLRSVRLGRPEVYRALVKTQPPAGWARHPLLRRMRVLELLDGRARIGRTVVRLDPELGVVYEP</sequence>
<dbReference type="InterPro" id="IPR027417">
    <property type="entry name" value="P-loop_NTPase"/>
</dbReference>
<accession>A0ABZ1BUY0</accession>
<dbReference type="NCBIfam" id="TIGR01587">
    <property type="entry name" value="cas3_core"/>
    <property type="match status" value="1"/>
</dbReference>
<evidence type="ECO:0000256" key="4">
    <source>
        <dbReference type="ARBA" id="ARBA00022840"/>
    </source>
</evidence>
<dbReference type="Pfam" id="PF18395">
    <property type="entry name" value="Cas3_C"/>
    <property type="match status" value="1"/>
</dbReference>
<dbReference type="Gene3D" id="3.40.50.300">
    <property type="entry name" value="P-loop containing nucleotide triphosphate hydrolases"/>
    <property type="match status" value="2"/>
</dbReference>